<feature type="compositionally biased region" description="Basic and acidic residues" evidence="1">
    <location>
        <begin position="1"/>
        <end position="36"/>
    </location>
</feature>
<accession>A0ABR2LRJ5</accession>
<dbReference type="Proteomes" id="UP001412067">
    <property type="component" value="Unassembled WGS sequence"/>
</dbReference>
<evidence type="ECO:0000256" key="1">
    <source>
        <dbReference type="SAM" id="MobiDB-lite"/>
    </source>
</evidence>
<feature type="region of interest" description="Disordered" evidence="1">
    <location>
        <begin position="1"/>
        <end position="77"/>
    </location>
</feature>
<proteinExistence type="predicted"/>
<feature type="compositionally biased region" description="Basic and acidic residues" evidence="1">
    <location>
        <begin position="56"/>
        <end position="70"/>
    </location>
</feature>
<keyword evidence="3" id="KW-1185">Reference proteome</keyword>
<evidence type="ECO:0000313" key="3">
    <source>
        <dbReference type="Proteomes" id="UP001412067"/>
    </source>
</evidence>
<organism evidence="2 3">
    <name type="scientific">Platanthera guangdongensis</name>
    <dbReference type="NCBI Taxonomy" id="2320717"/>
    <lineage>
        <taxon>Eukaryota</taxon>
        <taxon>Viridiplantae</taxon>
        <taxon>Streptophyta</taxon>
        <taxon>Embryophyta</taxon>
        <taxon>Tracheophyta</taxon>
        <taxon>Spermatophyta</taxon>
        <taxon>Magnoliopsida</taxon>
        <taxon>Liliopsida</taxon>
        <taxon>Asparagales</taxon>
        <taxon>Orchidaceae</taxon>
        <taxon>Orchidoideae</taxon>
        <taxon>Orchideae</taxon>
        <taxon>Orchidinae</taxon>
        <taxon>Platanthera</taxon>
    </lineage>
</organism>
<name>A0ABR2LRJ5_9ASPA</name>
<gene>
    <name evidence="2" type="ORF">KSP40_PGU016361</name>
</gene>
<reference evidence="2 3" key="1">
    <citation type="journal article" date="2022" name="Nat. Plants">
        <title>Genomes of leafy and leafless Platanthera orchids illuminate the evolution of mycoheterotrophy.</title>
        <authorList>
            <person name="Li M.H."/>
            <person name="Liu K.W."/>
            <person name="Li Z."/>
            <person name="Lu H.C."/>
            <person name="Ye Q.L."/>
            <person name="Zhang D."/>
            <person name="Wang J.Y."/>
            <person name="Li Y.F."/>
            <person name="Zhong Z.M."/>
            <person name="Liu X."/>
            <person name="Yu X."/>
            <person name="Liu D.K."/>
            <person name="Tu X.D."/>
            <person name="Liu B."/>
            <person name="Hao Y."/>
            <person name="Liao X.Y."/>
            <person name="Jiang Y.T."/>
            <person name="Sun W.H."/>
            <person name="Chen J."/>
            <person name="Chen Y.Q."/>
            <person name="Ai Y."/>
            <person name="Zhai J.W."/>
            <person name="Wu S.S."/>
            <person name="Zhou Z."/>
            <person name="Hsiao Y.Y."/>
            <person name="Wu W.L."/>
            <person name="Chen Y.Y."/>
            <person name="Lin Y.F."/>
            <person name="Hsu J.L."/>
            <person name="Li C.Y."/>
            <person name="Wang Z.W."/>
            <person name="Zhao X."/>
            <person name="Zhong W.Y."/>
            <person name="Ma X.K."/>
            <person name="Ma L."/>
            <person name="Huang J."/>
            <person name="Chen G.Z."/>
            <person name="Huang M.Z."/>
            <person name="Huang L."/>
            <person name="Peng D.H."/>
            <person name="Luo Y.B."/>
            <person name="Zou S.Q."/>
            <person name="Chen S.P."/>
            <person name="Lan S."/>
            <person name="Tsai W.C."/>
            <person name="Van de Peer Y."/>
            <person name="Liu Z.J."/>
        </authorList>
    </citation>
    <scope>NUCLEOTIDE SEQUENCE [LARGE SCALE GENOMIC DNA]</scope>
    <source>
        <strain evidence="2">Lor288</strain>
    </source>
</reference>
<comment type="caution">
    <text evidence="2">The sequence shown here is derived from an EMBL/GenBank/DDBJ whole genome shotgun (WGS) entry which is preliminary data.</text>
</comment>
<dbReference type="EMBL" id="JBBWWR010000016">
    <property type="protein sequence ID" value="KAK8948103.1"/>
    <property type="molecule type" value="Genomic_DNA"/>
</dbReference>
<feature type="region of interest" description="Disordered" evidence="1">
    <location>
        <begin position="153"/>
        <end position="176"/>
    </location>
</feature>
<protein>
    <submittedName>
        <fullName evidence="2">Uncharacterized protein</fullName>
    </submittedName>
</protein>
<sequence length="192" mass="21645">MMKPQVEHEESPRVSKEEALVRRPAGSRDKGAHADDDMMDDLDEMIFGQKGGSSSHNDRNQRKKQQKDDFGSVWDSSGGWRSSFPAARAGIGSVWDSFPIKSLFKKQLWELFLGSSPPPLRFIKSPFAKNRVCPIRDPSSASFPIPIPRRLRIPDRDSPLLPPSPDRRRRRLPIVDGDAFSRSQLAAELPAR</sequence>
<evidence type="ECO:0000313" key="2">
    <source>
        <dbReference type="EMBL" id="KAK8948103.1"/>
    </source>
</evidence>